<dbReference type="EMBL" id="CAMXCT010000214">
    <property type="protein sequence ID" value="CAI3975625.1"/>
    <property type="molecule type" value="Genomic_DNA"/>
</dbReference>
<gene>
    <name evidence="9" type="ORF">C1SCF055_LOCUS3923</name>
</gene>
<feature type="compositionally biased region" description="Basic and acidic residues" evidence="6">
    <location>
        <begin position="519"/>
        <end position="531"/>
    </location>
</feature>
<evidence type="ECO:0000313" key="11">
    <source>
        <dbReference type="EMBL" id="CAL4762937.1"/>
    </source>
</evidence>
<evidence type="ECO:0000256" key="6">
    <source>
        <dbReference type="SAM" id="MobiDB-lite"/>
    </source>
</evidence>
<feature type="domain" description="EF-hand" evidence="8">
    <location>
        <begin position="440"/>
        <end position="469"/>
    </location>
</feature>
<organism evidence="9">
    <name type="scientific">Cladocopium goreaui</name>
    <dbReference type="NCBI Taxonomy" id="2562237"/>
    <lineage>
        <taxon>Eukaryota</taxon>
        <taxon>Sar</taxon>
        <taxon>Alveolata</taxon>
        <taxon>Dinophyceae</taxon>
        <taxon>Suessiales</taxon>
        <taxon>Symbiodiniaceae</taxon>
        <taxon>Cladocopium</taxon>
    </lineage>
</organism>
<dbReference type="Gene3D" id="1.10.287.70">
    <property type="match status" value="1"/>
</dbReference>
<dbReference type="PANTHER" id="PTHR10037">
    <property type="entry name" value="VOLTAGE-GATED CATION CHANNEL CALCIUM AND SODIUM"/>
    <property type="match status" value="1"/>
</dbReference>
<feature type="transmembrane region" description="Helical" evidence="7">
    <location>
        <begin position="347"/>
        <end position="367"/>
    </location>
</feature>
<dbReference type="InterPro" id="IPR005821">
    <property type="entry name" value="Ion_trans_dom"/>
</dbReference>
<dbReference type="Proteomes" id="UP001152797">
    <property type="component" value="Unassembled WGS sequence"/>
</dbReference>
<feature type="transmembrane region" description="Helical" evidence="7">
    <location>
        <begin position="155"/>
        <end position="173"/>
    </location>
</feature>
<dbReference type="InterPro" id="IPR043203">
    <property type="entry name" value="VGCC_Ca_Na"/>
</dbReference>
<evidence type="ECO:0000313" key="12">
    <source>
        <dbReference type="Proteomes" id="UP001152797"/>
    </source>
</evidence>
<dbReference type="Pfam" id="PF00520">
    <property type="entry name" value="Ion_trans"/>
    <property type="match status" value="1"/>
</dbReference>
<comment type="caution">
    <text evidence="9">The sequence shown here is derived from an EMBL/GenBank/DDBJ whole genome shotgun (WGS) entry which is preliminary data.</text>
</comment>
<reference evidence="9" key="1">
    <citation type="submission" date="2022-10" db="EMBL/GenBank/DDBJ databases">
        <authorList>
            <person name="Chen Y."/>
            <person name="Dougan E. K."/>
            <person name="Chan C."/>
            <person name="Rhodes N."/>
            <person name="Thang M."/>
        </authorList>
    </citation>
    <scope>NUCLEOTIDE SEQUENCE</scope>
</reference>
<keyword evidence="3" id="KW-0106">Calcium</keyword>
<dbReference type="SUPFAM" id="SSF81324">
    <property type="entry name" value="Voltage-gated potassium channels"/>
    <property type="match status" value="1"/>
</dbReference>
<dbReference type="InterPro" id="IPR027359">
    <property type="entry name" value="Volt_channel_dom_sf"/>
</dbReference>
<evidence type="ECO:0000256" key="3">
    <source>
        <dbReference type="ARBA" id="ARBA00022837"/>
    </source>
</evidence>
<keyword evidence="11" id="KW-0813">Transport</keyword>
<feature type="region of interest" description="Disordered" evidence="6">
    <location>
        <begin position="510"/>
        <end position="531"/>
    </location>
</feature>
<keyword evidence="11" id="KW-0407">Ion channel</keyword>
<dbReference type="InterPro" id="IPR011992">
    <property type="entry name" value="EF-hand-dom_pair"/>
</dbReference>
<dbReference type="PROSITE" id="PS50222">
    <property type="entry name" value="EF_HAND_2"/>
    <property type="match status" value="1"/>
</dbReference>
<evidence type="ECO:0000256" key="4">
    <source>
        <dbReference type="ARBA" id="ARBA00022989"/>
    </source>
</evidence>
<evidence type="ECO:0000313" key="9">
    <source>
        <dbReference type="EMBL" id="CAI3975625.1"/>
    </source>
</evidence>
<keyword evidence="4 7" id="KW-1133">Transmembrane helix</keyword>
<dbReference type="OrthoDB" id="426654at2759"/>
<dbReference type="PANTHER" id="PTHR10037:SF62">
    <property type="entry name" value="SODIUM CHANNEL PROTEIN 60E"/>
    <property type="match status" value="1"/>
</dbReference>
<evidence type="ECO:0000256" key="5">
    <source>
        <dbReference type="ARBA" id="ARBA00023136"/>
    </source>
</evidence>
<name>A0A9P1BMY4_9DINO</name>
<dbReference type="PROSITE" id="PS00018">
    <property type="entry name" value="EF_HAND_1"/>
    <property type="match status" value="1"/>
</dbReference>
<keyword evidence="11" id="KW-0406">Ion transport</keyword>
<reference evidence="10" key="2">
    <citation type="submission" date="2024-04" db="EMBL/GenBank/DDBJ databases">
        <authorList>
            <person name="Chen Y."/>
            <person name="Shah S."/>
            <person name="Dougan E. K."/>
            <person name="Thang M."/>
            <person name="Chan C."/>
        </authorList>
    </citation>
    <scope>NUCLEOTIDE SEQUENCE [LARGE SCALE GENOMIC DNA]</scope>
</reference>
<evidence type="ECO:0000256" key="1">
    <source>
        <dbReference type="ARBA" id="ARBA00004141"/>
    </source>
</evidence>
<evidence type="ECO:0000259" key="8">
    <source>
        <dbReference type="PROSITE" id="PS50222"/>
    </source>
</evidence>
<dbReference type="GO" id="GO:0005509">
    <property type="term" value="F:calcium ion binding"/>
    <property type="evidence" value="ECO:0007669"/>
    <property type="project" value="InterPro"/>
</dbReference>
<protein>
    <submittedName>
        <fullName evidence="11">Sodium channel protein type 10 subunit alpha (Peripheral nerve sodium channel 3) (PN3) (HPN3) (Sodium channel protein type X subunit alpha) (Voltage-gated sodium channel subunit alpha Nav1.8)</fullName>
    </submittedName>
</protein>
<sequence>MTRTVEKLQSHLFVLQDQISLLETKQKKIFKDVFALHQETMKMEMDPNGEAMQTSPSEVRISSVKKKTQIRGRSAAITKESDLKRIRERLREYNERTSRILGGRLSVTCDHGVSLMCLVNNPFFDAVAAFLILFNSFVVGWETEWTTSNTQMNPTIKALSSFCNWIFLIELVLRIAAFKMDFFCNPERRAWNFFDFSLVFVGLIDEFSEADSGTVGSVKMLKMIRILRIFRVFRFFRPLARLALMIMDSIRSLLWAMFMLALITYVFGISLTSEASTWLMEQVDTSQADWPRLIETHPDNTVRLVDQYYGSLSGTLYTLAQTVLAGVNWHEVMEPLLQVGWFPATLQLLYIAFTLLAVLNVITGVFVDNAFRSADKQQTDIIQKEVDKKEETLSLIRGFFDAVDIRREGLIELEDLVWFLDDATMDAFFRVLGFHCHDKQRFMQLFDLDGTGTVSFEEFFEGCMKYRGVAQGVDMHLVIREMSRLQKTVNNVEKHMRCLNGRNMESALTDCSPDADADMSDHDETRKRFTL</sequence>
<evidence type="ECO:0000256" key="7">
    <source>
        <dbReference type="SAM" id="Phobius"/>
    </source>
</evidence>
<dbReference type="InterPro" id="IPR002048">
    <property type="entry name" value="EF_hand_dom"/>
</dbReference>
<dbReference type="GO" id="GO:0005248">
    <property type="term" value="F:voltage-gated sodium channel activity"/>
    <property type="evidence" value="ECO:0007669"/>
    <property type="project" value="TreeGrafter"/>
</dbReference>
<keyword evidence="12" id="KW-1185">Reference proteome</keyword>
<dbReference type="AlphaFoldDB" id="A0A9P1BMY4"/>
<dbReference type="Gene3D" id="1.20.120.350">
    <property type="entry name" value="Voltage-gated potassium channels. Chain C"/>
    <property type="match status" value="1"/>
</dbReference>
<dbReference type="SUPFAM" id="SSF47473">
    <property type="entry name" value="EF-hand"/>
    <property type="match status" value="1"/>
</dbReference>
<keyword evidence="2 7" id="KW-0812">Transmembrane</keyword>
<evidence type="ECO:0000256" key="2">
    <source>
        <dbReference type="ARBA" id="ARBA00022692"/>
    </source>
</evidence>
<dbReference type="InterPro" id="IPR018247">
    <property type="entry name" value="EF_Hand_1_Ca_BS"/>
</dbReference>
<dbReference type="EMBL" id="CAMXCT030000214">
    <property type="protein sequence ID" value="CAL4762937.1"/>
    <property type="molecule type" value="Genomic_DNA"/>
</dbReference>
<dbReference type="EMBL" id="CAMXCT020000214">
    <property type="protein sequence ID" value="CAL1129000.1"/>
    <property type="molecule type" value="Genomic_DNA"/>
</dbReference>
<feature type="transmembrane region" description="Helical" evidence="7">
    <location>
        <begin position="253"/>
        <end position="272"/>
    </location>
</feature>
<dbReference type="Gene3D" id="1.10.238.10">
    <property type="entry name" value="EF-hand"/>
    <property type="match status" value="1"/>
</dbReference>
<feature type="transmembrane region" description="Helical" evidence="7">
    <location>
        <begin position="123"/>
        <end position="143"/>
    </location>
</feature>
<proteinExistence type="predicted"/>
<comment type="subcellular location">
    <subcellularLocation>
        <location evidence="1">Membrane</location>
        <topology evidence="1">Multi-pass membrane protein</topology>
    </subcellularLocation>
</comment>
<accession>A0A9P1BMY4</accession>
<dbReference type="GO" id="GO:0001518">
    <property type="term" value="C:voltage-gated sodium channel complex"/>
    <property type="evidence" value="ECO:0007669"/>
    <property type="project" value="TreeGrafter"/>
</dbReference>
<evidence type="ECO:0000313" key="10">
    <source>
        <dbReference type="EMBL" id="CAL1129000.1"/>
    </source>
</evidence>
<keyword evidence="5 7" id="KW-0472">Membrane</keyword>